<dbReference type="Proteomes" id="UP001164250">
    <property type="component" value="Chromosome 3"/>
</dbReference>
<accession>A0ACC1BU10</accession>
<evidence type="ECO:0000313" key="1">
    <source>
        <dbReference type="EMBL" id="KAJ0102603.1"/>
    </source>
</evidence>
<gene>
    <name evidence="1" type="ORF">Patl1_06668</name>
</gene>
<reference evidence="2" key="1">
    <citation type="journal article" date="2023" name="G3 (Bethesda)">
        <title>Genome assembly and association tests identify interacting loci associated with vigor, precocity, and sex in interspecific pistachio rootstocks.</title>
        <authorList>
            <person name="Palmer W."/>
            <person name="Jacygrad E."/>
            <person name="Sagayaradj S."/>
            <person name="Cavanaugh K."/>
            <person name="Han R."/>
            <person name="Bertier L."/>
            <person name="Beede B."/>
            <person name="Kafkas S."/>
            <person name="Golino D."/>
            <person name="Preece J."/>
            <person name="Michelmore R."/>
        </authorList>
    </citation>
    <scope>NUCLEOTIDE SEQUENCE [LARGE SCALE GENOMIC DNA]</scope>
</reference>
<comment type="caution">
    <text evidence="1">The sequence shown here is derived from an EMBL/GenBank/DDBJ whole genome shotgun (WGS) entry which is preliminary data.</text>
</comment>
<evidence type="ECO:0000313" key="2">
    <source>
        <dbReference type="Proteomes" id="UP001164250"/>
    </source>
</evidence>
<name>A0ACC1BU10_9ROSI</name>
<protein>
    <submittedName>
        <fullName evidence="1">Uncharacterized protein</fullName>
    </submittedName>
</protein>
<organism evidence="1 2">
    <name type="scientific">Pistacia atlantica</name>
    <dbReference type="NCBI Taxonomy" id="434234"/>
    <lineage>
        <taxon>Eukaryota</taxon>
        <taxon>Viridiplantae</taxon>
        <taxon>Streptophyta</taxon>
        <taxon>Embryophyta</taxon>
        <taxon>Tracheophyta</taxon>
        <taxon>Spermatophyta</taxon>
        <taxon>Magnoliopsida</taxon>
        <taxon>eudicotyledons</taxon>
        <taxon>Gunneridae</taxon>
        <taxon>Pentapetalae</taxon>
        <taxon>rosids</taxon>
        <taxon>malvids</taxon>
        <taxon>Sapindales</taxon>
        <taxon>Anacardiaceae</taxon>
        <taxon>Pistacia</taxon>
    </lineage>
</organism>
<proteinExistence type="predicted"/>
<sequence>MLYVPISNCLPRLPVDGKGNLFSWPKPWPQRLRSKSPRLSTKLNAEEIYNKDSTHWSALVSDVYLQGLPINWSSVRNVMDMNASYGGFAVALIDQPLWVMNVVPIDAQDTLSIIFDRGLIGIYHDWCESFSIYPRTYDLLHSSFLFRSLIQRCDIIDVAAEMDRILRPGGYVLVQDTVDMINKLRPILQSLHWSINVYQDQFLVAKKGFWRPTDDDTKT</sequence>
<keyword evidence="2" id="KW-1185">Reference proteome</keyword>
<dbReference type="EMBL" id="CM047899">
    <property type="protein sequence ID" value="KAJ0102603.1"/>
    <property type="molecule type" value="Genomic_DNA"/>
</dbReference>